<keyword evidence="2" id="KW-1185">Reference proteome</keyword>
<proteinExistence type="predicted"/>
<name>A0ACC2KQC7_PERAE</name>
<dbReference type="Proteomes" id="UP001234297">
    <property type="component" value="Chromosome 10"/>
</dbReference>
<gene>
    <name evidence="1" type="ORF">MRB53_031771</name>
</gene>
<reference evidence="1 2" key="1">
    <citation type="journal article" date="2022" name="Hortic Res">
        <title>A haplotype resolved chromosomal level avocado genome allows analysis of novel avocado genes.</title>
        <authorList>
            <person name="Nath O."/>
            <person name="Fletcher S.J."/>
            <person name="Hayward A."/>
            <person name="Shaw L.M."/>
            <person name="Masouleh A.K."/>
            <person name="Furtado A."/>
            <person name="Henry R.J."/>
            <person name="Mitter N."/>
        </authorList>
    </citation>
    <scope>NUCLEOTIDE SEQUENCE [LARGE SCALE GENOMIC DNA]</scope>
    <source>
        <strain evidence="2">cv. Hass</strain>
    </source>
</reference>
<sequence>MCGGAIIANLIPRNRPRRVSDSDLWPESSFLSTPQTKPFPSSSEEEKAEDKTTKRKRKNLYRGIRQRPWGKWAAEIRDPRKGVRVWLGTFNTAEEAARAYDKEARKIRGKKAKVNFPNEEEQRLDNTTTTQMNMQMQKPIPSYYNGYDHNNINAPQELDFGFMGAPNFTQIGAESCNNGIAVPSGSLTSGSGSNGRDVPVVTGGVKEEAVVVDETRVKNLSEELSAFESFLKLFEIPYMDGGVDHHHHHQQQQQQQQQQVALNPVQESEIGDLWSFVDDDVLASDMAASSSASF</sequence>
<organism evidence="1 2">
    <name type="scientific">Persea americana</name>
    <name type="common">Avocado</name>
    <dbReference type="NCBI Taxonomy" id="3435"/>
    <lineage>
        <taxon>Eukaryota</taxon>
        <taxon>Viridiplantae</taxon>
        <taxon>Streptophyta</taxon>
        <taxon>Embryophyta</taxon>
        <taxon>Tracheophyta</taxon>
        <taxon>Spermatophyta</taxon>
        <taxon>Magnoliopsida</taxon>
        <taxon>Magnoliidae</taxon>
        <taxon>Laurales</taxon>
        <taxon>Lauraceae</taxon>
        <taxon>Persea</taxon>
    </lineage>
</organism>
<accession>A0ACC2KQC7</accession>
<evidence type="ECO:0000313" key="1">
    <source>
        <dbReference type="EMBL" id="KAJ8623242.1"/>
    </source>
</evidence>
<protein>
    <submittedName>
        <fullName evidence="1">Uncharacterized protein</fullName>
    </submittedName>
</protein>
<comment type="caution">
    <text evidence="1">The sequence shown here is derived from an EMBL/GenBank/DDBJ whole genome shotgun (WGS) entry which is preliminary data.</text>
</comment>
<evidence type="ECO:0000313" key="2">
    <source>
        <dbReference type="Proteomes" id="UP001234297"/>
    </source>
</evidence>
<dbReference type="EMBL" id="CM056818">
    <property type="protein sequence ID" value="KAJ8623242.1"/>
    <property type="molecule type" value="Genomic_DNA"/>
</dbReference>